<dbReference type="PANTHER" id="PTHR34677:SF3">
    <property type="entry name" value="BACTERIAL IG-LIKE DOMAIN-CONTAINING PROTEIN"/>
    <property type="match status" value="1"/>
</dbReference>
<organism evidence="4 5">
    <name type="scientific">Pontibacter mucosus</name>
    <dbReference type="NCBI Taxonomy" id="1649266"/>
    <lineage>
        <taxon>Bacteria</taxon>
        <taxon>Pseudomonadati</taxon>
        <taxon>Bacteroidota</taxon>
        <taxon>Cytophagia</taxon>
        <taxon>Cytophagales</taxon>
        <taxon>Hymenobacteraceae</taxon>
        <taxon>Pontibacter</taxon>
    </lineage>
</organism>
<keyword evidence="2" id="KW-1015">Disulfide bond</keyword>
<sequence>MKSSTATPSSQRSGEGYDIFKAYLKILPILLIFCAGLSLSHVAHAQTRLTHDFSTPAALSGQTPSWPWNTTATINIGGVEYELTGMINSSWENKVNGGANNSASLYFSTASTTQAIIKRKDGQRFKFYGLWLSYDCFSDATYYPPPHLTVTYTGSSLPQEKFNERNRQGLVLSKDVEVSSVSLYFSGLHTLNLDNLVVGPAGTALSSNANLSNLTLSGTTLSPAFSANTVNYTASVANAVASVTVTPTKADASATVSVNGTVLAGGATSRTVNLAVGSNPISVVVTAQNGTTVKTYTVNVTRAAPTVSTPPVAGYVNALQFDGVNDYVEIPSQPSNQFDSETEFTVSLWFKANSMSRAGLFSRPSGGGGDMQFWLSAENGTFTYGIDKHGTGWTWLGTGTAYKLGEWVQVTTVRRNVGGERRMEIYANGVLIGSDRVNHASSASNASIRIGTVINADESFANGQIDNVSLWKKALTAAEIKTLGATTLNGNEAGLAAYWRFDETSGTIAYDATANANYGTLRNMDLATARVRSTAGDIITKKNVAYAGKLTGSDPEGKPLTYVMMTSPSKGTLGLNPSTGAFTYTPSTDAVGADNFSYKVSNGTTESNTATINVTIVELDAPSVPDLLSSSDTGISNSDNITNDNTPTFSGTATPGYNVTLYSGGNAVGTAQADASGNWTITTSSLADGVHPMTAKAVDGTGSQSPASAALTVLIDTTAPSTTITASPAAATNSTSATFAFTSNETASTFQASVDGSSFTAATTPLTLTELREGTHTVQIQAMDAAGNLDPTPASYTWTVDATAPAVTGITRHNPATATTNANTVTFLVSFNEAVTGVSADDFTLSSAGITTETITGVSGAGNRYEITVSNISGSGTLRLDVKASGTGITDAVGNGLSGGYTAGQQYTVDTTSPVITSVSVPANGTYGAGKHLDFTVNFSESVTIATENGIPALSLTIGAASRQATYLSGSGTTALTFRYTVQPGEQDTDGITLPVGIALNGGTITDAVGNAAVLSLNGVPSTAGVLVDAVAPTITSINLPNDGIYNLERERYLLFSVAFSEKMQRMQGSYLELRVGTEIRKATLDWAYENTAYYAYAVQEGEQWAGLEVLALKSDATMPADMQGNTLSTGSTFPIVRSNVRVDGIRPFITGLTVPANKIYKQGEHLNFTVRFSEKVELREAGPIFGPLSARAASTEVPEMPELPEDGKPFIPLMIGDKVVLALFNGGSGTERLSFRYTVQEGELDMDGIEVAPMIVTIDNLIPGPRPMESSLPAPGGFTITDLAGNHPDNLEFGSVPSTTGVLVDAVAPSVATVTAPANGTYTQGDALNFMVQFSEPIVVTGSPLLQVVVGDQVKQAVYQSGSGTSTLAFRYTVGAGDQDTDGISFQHNSISLNGGTIADVAGNASKISFGPVDMTDVLVDAVAPTLQTVRIASSNSNSTVAKVGDVITLQFVASEAIQLPIVQIAGNAVSVVATSGLEYRATYSMTAGSSEGVVPFTINFSDLAGNAGTAVSGTTNGSSVTFDKTAPTGTIAINGGATYTASPEVMLSMTATDALTGVEGMRFSNDNTTWSIWLPFATSQTWTLSTGNGSRKVYAQLRDGAGNIGMMEAQIVLDNVPLTLTLSSDVQAATNKSFEVFFAFSKAVTGFTTADLTLVNATASNLTTSDSKVYKATITPASEGEVRISVAAGVAVDAAGNLNAVSNTLSTLYDRTQPIVTLTSIAPGLVRGPFEVTFTFSEQVAGFSLSDIAVTKGTASALTQVGDKVYAALITPNQEGEVVVSVVPDAAQDAAGNSSVASLGLKRTFDSTKPTLVLSTTASNPTNAPFEVIFTFSEEVSGFEPADITIANGTASNLTKTDGRRYSARITPVASGEVTVSVAAEKAQDAAGNFNTASNILKVRYDAEKPTVVLATSVDGAVNEAFPISLTFSKEMTSLAAGSIAVTNGTVSNLVKADAKTYTALVTPVAEGRVEVSLPSDAVQDAAGNGNQASNSLALVYDITPPVATLATTAPNPTNKGFEVSISFSEKVSGLSLQSIAVTNSTLSALTSTDNQHFTVQVSPSADGVVRLSIPASLAQDGAGNGNLATTELVRRYDATRPHATVASTASSPVNAAFTAQFTFTEEVAGFDLADITVSNGVASDFEKVSATAYTALITPASNGEVTVAVAAGKATDEAGNDNLASNVLKVSFDTAKPTLLLATAAPAAVNAPFNVSFTFSKAVTGFHISDITVTNGSATEFAVVDSRTYTLRVIPAADGVVTVSVPADAARDAASNGNLPSNTISLMYDAARPAAVLATTAPDPTNRAFQVSLTFTEPVSGFSLQSMAVANATLSGVTTTDNQHFTFEVTPLSDGLVSLSVPEGVVTDAAGNRNTASETLTRTFNATRPTLALTTNATGPTNAAFEVTFTFSKEVTGFELGDIDVNNGAAAAFTQVSAQVYTACITPDVGGEVILNVKENVAHDRAGNGNTEATALKVSIDKTQPTVVLASGAREKLNAAFEVSAVFSETVTGFAATDVTVVNGTVTGFSAEGDKAYTLQITPQADGEVRVALAAGVAHDAAGNPSLASEQLIRFYDSSRPAVEVATAVNSPVNDAFAVRFIFSEAVESFELTNITVENGSVSNLTKESATLYTALVTPGANGVVAVAVDENQTQDAFGNGNLPSNRLQVSYDVSQPTLVLSTTAVDVVKAPFEVTFTFSKEVTGFALEDITVTNGSASALKVVSQKIYTALVTPLADGEVSIAVAADVARDAAGNGNQATSALTRVYDATKPTLVLSTGATTPTNTAFEVVFTFSEPVSGFALENISVEGGLASGLVPSVAGIVYTATITPSAEGEVAVSVAADVVHDKAGNGNLASNVLRMQHDKTRPTVILATTAPSLTNADIPLTIEFSEPVTGFDLAAIEVSNGAATDLKKMSETKYSALVVPARDGEVSIAVAENKVTDAATNGNTASNQLNLTYDGTAPAGYAINWGVTRVDVSNLDAITLSVTGAEPGTTYTYRVTSGQESIAVSGTGEVSEESFRITNLDLDKLKDGQLTVKLYLTDKAGNKGEEVTAQVLKVTRNIASVTAPEIIQVPIRTTFEQVPLPPTVGVTYSTGETAQVKVQWEAGAYDGTKAGQYVLTGTLEPAEMTTNLGNLTASILVEVLPNKAPTALAFSATTFKPEATADEVIGTLSTTDPDDSEFVYTLASGEGDTHNALFEIRGDQVYLKSNKGLSGMTTFTIRVRSTDPYLNTIERSFTLAKQAYDRTVDQLKIVNAFSPNGDGINDNWTIPELRFYNEVYIQVFDRSGVRVFETRDPETGWNGHSTGGQVLKGPFLYIIEVKDINWVKRGVVTILSK</sequence>
<dbReference type="InterPro" id="IPR044016">
    <property type="entry name" value="Big_13"/>
</dbReference>
<dbReference type="Pfam" id="PF13385">
    <property type="entry name" value="Laminin_G_3"/>
    <property type="match status" value="1"/>
</dbReference>
<name>A0A2T5YFZ4_9BACT</name>
<dbReference type="InterPro" id="IPR011081">
    <property type="entry name" value="Big_4"/>
</dbReference>
<dbReference type="GO" id="GO:0005975">
    <property type="term" value="P:carbohydrate metabolic process"/>
    <property type="evidence" value="ECO:0007669"/>
    <property type="project" value="UniProtKB-ARBA"/>
</dbReference>
<proteinExistence type="predicted"/>
<dbReference type="OrthoDB" id="1097758at2"/>
<dbReference type="Gene3D" id="2.60.120.200">
    <property type="match status" value="1"/>
</dbReference>
<evidence type="ECO:0000313" key="4">
    <source>
        <dbReference type="EMBL" id="PTX18211.1"/>
    </source>
</evidence>
<dbReference type="Gene3D" id="2.60.40.3440">
    <property type="match status" value="1"/>
</dbReference>
<accession>A0A2T5YFZ4</accession>
<dbReference type="InterPro" id="IPR013320">
    <property type="entry name" value="ConA-like_dom_sf"/>
</dbReference>
<dbReference type="EMBL" id="QBKI01000006">
    <property type="protein sequence ID" value="PTX18211.1"/>
    <property type="molecule type" value="Genomic_DNA"/>
</dbReference>
<gene>
    <name evidence="4" type="ORF">C8N40_10610</name>
</gene>
<evidence type="ECO:0000313" key="5">
    <source>
        <dbReference type="Proteomes" id="UP000244225"/>
    </source>
</evidence>
<comment type="caution">
    <text evidence="4">The sequence shown here is derived from an EMBL/GenBank/DDBJ whole genome shotgun (WGS) entry which is preliminary data.</text>
</comment>
<dbReference type="Pfam" id="PF19078">
    <property type="entry name" value="Big_12"/>
    <property type="match status" value="14"/>
</dbReference>
<dbReference type="SMART" id="SM00560">
    <property type="entry name" value="LamGL"/>
    <property type="match status" value="1"/>
</dbReference>
<dbReference type="InterPro" id="IPR025883">
    <property type="entry name" value="Cadherin-like_domain"/>
</dbReference>
<dbReference type="Pfam" id="PF07532">
    <property type="entry name" value="Big_4"/>
    <property type="match status" value="1"/>
</dbReference>
<dbReference type="InterPro" id="IPR006558">
    <property type="entry name" value="LamG-like"/>
</dbReference>
<evidence type="ECO:0000259" key="3">
    <source>
        <dbReference type="SMART" id="SM00560"/>
    </source>
</evidence>
<protein>
    <submittedName>
        <fullName evidence="4">Gliding motility-associated-like protein</fullName>
    </submittedName>
</protein>
<dbReference type="NCBIfam" id="TIGR04131">
    <property type="entry name" value="Bac_Flav_CTERM"/>
    <property type="match status" value="1"/>
</dbReference>
<dbReference type="Pfam" id="PF12733">
    <property type="entry name" value="Cadherin-like"/>
    <property type="match status" value="1"/>
</dbReference>
<dbReference type="Gene3D" id="2.60.40.10">
    <property type="entry name" value="Immunoglobulins"/>
    <property type="match status" value="2"/>
</dbReference>
<evidence type="ECO:0000256" key="2">
    <source>
        <dbReference type="ARBA" id="ARBA00023157"/>
    </source>
</evidence>
<keyword evidence="5" id="KW-1185">Reference proteome</keyword>
<dbReference type="Pfam" id="PF13585">
    <property type="entry name" value="CHU_C"/>
    <property type="match status" value="1"/>
</dbReference>
<evidence type="ECO:0000256" key="1">
    <source>
        <dbReference type="ARBA" id="ARBA00022729"/>
    </source>
</evidence>
<reference evidence="4 5" key="1">
    <citation type="submission" date="2018-04" db="EMBL/GenBank/DDBJ databases">
        <title>Genomic Encyclopedia of Archaeal and Bacterial Type Strains, Phase II (KMG-II): from individual species to whole genera.</title>
        <authorList>
            <person name="Goeker M."/>
        </authorList>
    </citation>
    <scope>NUCLEOTIDE SEQUENCE [LARGE SCALE GENOMIC DNA]</scope>
    <source>
        <strain evidence="4 5">DSM 100162</strain>
    </source>
</reference>
<feature type="domain" description="LamG-like jellyroll fold" evidence="3">
    <location>
        <begin position="342"/>
        <end position="478"/>
    </location>
</feature>
<keyword evidence="1" id="KW-0732">Signal</keyword>
<dbReference type="Pfam" id="PF19077">
    <property type="entry name" value="Big_13"/>
    <property type="match status" value="1"/>
</dbReference>
<dbReference type="PANTHER" id="PTHR34677">
    <property type="match status" value="1"/>
</dbReference>
<dbReference type="Proteomes" id="UP000244225">
    <property type="component" value="Unassembled WGS sequence"/>
</dbReference>
<dbReference type="InterPro" id="IPR013783">
    <property type="entry name" value="Ig-like_fold"/>
</dbReference>
<dbReference type="InterPro" id="IPR026341">
    <property type="entry name" value="T9SS_type_B"/>
</dbReference>
<dbReference type="Pfam" id="PF17963">
    <property type="entry name" value="Big_9"/>
    <property type="match status" value="1"/>
</dbReference>
<dbReference type="SUPFAM" id="SSF49899">
    <property type="entry name" value="Concanavalin A-like lectins/glucanases"/>
    <property type="match status" value="1"/>
</dbReference>
<dbReference type="InterPro" id="IPR044048">
    <property type="entry name" value="Big_12"/>
</dbReference>
<dbReference type="GO" id="GO:0004553">
    <property type="term" value="F:hydrolase activity, hydrolyzing O-glycosyl compounds"/>
    <property type="evidence" value="ECO:0007669"/>
    <property type="project" value="UniProtKB-ARBA"/>
</dbReference>